<evidence type="ECO:0000256" key="3">
    <source>
        <dbReference type="ARBA" id="ARBA00007592"/>
    </source>
</evidence>
<dbReference type="InterPro" id="IPR020625">
    <property type="entry name" value="Schiff_base-form_aldolases_AS"/>
</dbReference>
<evidence type="ECO:0000313" key="15">
    <source>
        <dbReference type="Proteomes" id="UP001596071"/>
    </source>
</evidence>
<feature type="site" description="Part of a proton relay during catalysis" evidence="12">
    <location>
        <position position="45"/>
    </location>
</feature>
<proteinExistence type="inferred from homology"/>
<evidence type="ECO:0000256" key="1">
    <source>
        <dbReference type="ARBA" id="ARBA00003294"/>
    </source>
</evidence>
<dbReference type="GO" id="GO:0008840">
    <property type="term" value="F:4-hydroxy-tetrahydrodipicolinate synthase activity"/>
    <property type="evidence" value="ECO:0007669"/>
    <property type="project" value="UniProtKB-EC"/>
</dbReference>
<evidence type="ECO:0000256" key="4">
    <source>
        <dbReference type="ARBA" id="ARBA00012086"/>
    </source>
</evidence>
<comment type="similarity">
    <text evidence="3 12 13">Belongs to the DapA family.</text>
</comment>
<dbReference type="InterPro" id="IPR005263">
    <property type="entry name" value="DapA"/>
</dbReference>
<protein>
    <recommendedName>
        <fullName evidence="4 12">4-hydroxy-tetrahydrodipicolinate synthase</fullName>
        <shortName evidence="12">HTPA synthase</shortName>
        <ecNumber evidence="4 12">4.3.3.7</ecNumber>
    </recommendedName>
</protein>
<dbReference type="PIRSF" id="PIRSF001365">
    <property type="entry name" value="DHDPS"/>
    <property type="match status" value="1"/>
</dbReference>
<comment type="pathway">
    <text evidence="2 12">Amino-acid biosynthesis; L-lysine biosynthesis via DAP pathway; (S)-tetrahydrodipicolinate from L-aspartate: step 3/4.</text>
</comment>
<keyword evidence="8 12" id="KW-0457">Lysine biosynthesis</keyword>
<dbReference type="PANTHER" id="PTHR12128">
    <property type="entry name" value="DIHYDRODIPICOLINATE SYNTHASE"/>
    <property type="match status" value="1"/>
</dbReference>
<feature type="binding site" evidence="12">
    <location>
        <position position="46"/>
    </location>
    <ligand>
        <name>pyruvate</name>
        <dbReference type="ChEBI" id="CHEBI:15361"/>
    </ligand>
</feature>
<dbReference type="PRINTS" id="PR00146">
    <property type="entry name" value="DHPICSNTHASE"/>
</dbReference>
<dbReference type="InterPro" id="IPR020624">
    <property type="entry name" value="Schiff_base-form_aldolases_CS"/>
</dbReference>
<comment type="subcellular location">
    <subcellularLocation>
        <location evidence="12">Cytoplasm</location>
    </subcellularLocation>
</comment>
<dbReference type="EMBL" id="JBHSNP010000002">
    <property type="protein sequence ID" value="MFC5601863.1"/>
    <property type="molecule type" value="Genomic_DNA"/>
</dbReference>
<evidence type="ECO:0000256" key="7">
    <source>
        <dbReference type="ARBA" id="ARBA00022915"/>
    </source>
</evidence>
<evidence type="ECO:0000256" key="9">
    <source>
        <dbReference type="ARBA" id="ARBA00023239"/>
    </source>
</evidence>
<keyword evidence="7 12" id="KW-0220">Diaminopimelate biosynthesis</keyword>
<feature type="active site" description="Proton donor/acceptor" evidence="12">
    <location>
        <position position="134"/>
    </location>
</feature>
<keyword evidence="5 12" id="KW-0963">Cytoplasm</keyword>
<comment type="function">
    <text evidence="1 12">Catalyzes the condensation of (S)-aspartate-beta-semialdehyde [(S)-ASA] and pyruvate to 4-hydroxy-tetrahydrodipicolinate (HTPA).</text>
</comment>
<comment type="subunit">
    <text evidence="12">Homotetramer; dimer of dimers.</text>
</comment>
<comment type="caution">
    <text evidence="12">Was originally thought to be a dihydrodipicolinate synthase (DHDPS), catalyzing the condensation of (S)-aspartate-beta-semialdehyde [(S)-ASA] and pyruvate to dihydrodipicolinate (DHDP). However, it was shown in E.coli that the product of the enzymatic reaction is not dihydrodipicolinate but in fact (4S)-4-hydroxy-2,3,4,5-tetrahydro-(2S)-dipicolinic acid (HTPA), and that the consecutive dehydration reaction leading to DHDP is not spontaneous but catalyzed by DapB.</text>
</comment>
<comment type="caution">
    <text evidence="14">The sequence shown here is derived from an EMBL/GenBank/DDBJ whole genome shotgun (WGS) entry which is preliminary data.</text>
</comment>
<comment type="catalytic activity">
    <reaction evidence="11 12">
        <text>L-aspartate 4-semialdehyde + pyruvate = (2S,4S)-4-hydroxy-2,3,4,5-tetrahydrodipicolinate + H2O + H(+)</text>
        <dbReference type="Rhea" id="RHEA:34171"/>
        <dbReference type="ChEBI" id="CHEBI:15361"/>
        <dbReference type="ChEBI" id="CHEBI:15377"/>
        <dbReference type="ChEBI" id="CHEBI:15378"/>
        <dbReference type="ChEBI" id="CHEBI:67139"/>
        <dbReference type="ChEBI" id="CHEBI:537519"/>
        <dbReference type="EC" id="4.3.3.7"/>
    </reaction>
</comment>
<feature type="site" description="Part of a proton relay during catalysis" evidence="12">
    <location>
        <position position="108"/>
    </location>
</feature>
<evidence type="ECO:0000256" key="12">
    <source>
        <dbReference type="HAMAP-Rule" id="MF_00418"/>
    </source>
</evidence>
<keyword evidence="9 12" id="KW-0456">Lyase</keyword>
<evidence type="ECO:0000256" key="6">
    <source>
        <dbReference type="ARBA" id="ARBA00022605"/>
    </source>
</evidence>
<dbReference type="SUPFAM" id="SSF51569">
    <property type="entry name" value="Aldolase"/>
    <property type="match status" value="1"/>
</dbReference>
<evidence type="ECO:0000256" key="5">
    <source>
        <dbReference type="ARBA" id="ARBA00022490"/>
    </source>
</evidence>
<dbReference type="SMART" id="SM01130">
    <property type="entry name" value="DHDPS"/>
    <property type="match status" value="1"/>
</dbReference>
<feature type="active site" description="Schiff-base intermediate with substrate" evidence="12">
    <location>
        <position position="162"/>
    </location>
</feature>
<gene>
    <name evidence="12 14" type="primary">dapA</name>
    <name evidence="14" type="ORF">ACFPTP_01095</name>
</gene>
<keyword evidence="10 12" id="KW-0704">Schiff base</keyword>
<evidence type="ECO:0000256" key="13">
    <source>
        <dbReference type="PIRNR" id="PIRNR001365"/>
    </source>
</evidence>
<evidence type="ECO:0000256" key="11">
    <source>
        <dbReference type="ARBA" id="ARBA00047836"/>
    </source>
</evidence>
<evidence type="ECO:0000313" key="14">
    <source>
        <dbReference type="EMBL" id="MFC5601863.1"/>
    </source>
</evidence>
<dbReference type="HAMAP" id="MF_00418">
    <property type="entry name" value="DapA"/>
    <property type="match status" value="1"/>
</dbReference>
<dbReference type="NCBIfam" id="TIGR00674">
    <property type="entry name" value="dapA"/>
    <property type="match status" value="1"/>
</dbReference>
<feature type="binding site" evidence="12">
    <location>
        <position position="204"/>
    </location>
    <ligand>
        <name>pyruvate</name>
        <dbReference type="ChEBI" id="CHEBI:15361"/>
    </ligand>
</feature>
<reference evidence="15" key="1">
    <citation type="journal article" date="2019" name="Int. J. Syst. Evol. Microbiol.">
        <title>The Global Catalogue of Microorganisms (GCM) 10K type strain sequencing project: providing services to taxonomists for standard genome sequencing and annotation.</title>
        <authorList>
            <consortium name="The Broad Institute Genomics Platform"/>
            <consortium name="The Broad Institute Genome Sequencing Center for Infectious Disease"/>
            <person name="Wu L."/>
            <person name="Ma J."/>
        </authorList>
    </citation>
    <scope>NUCLEOTIDE SEQUENCE [LARGE SCALE GENOMIC DNA]</scope>
    <source>
        <strain evidence="15">KACC 11299</strain>
    </source>
</reference>
<dbReference type="EC" id="4.3.3.7" evidence="4 12"/>
<dbReference type="CDD" id="cd00950">
    <property type="entry name" value="DHDPS"/>
    <property type="match status" value="1"/>
</dbReference>
<name>A0ABW0TU02_9BACL</name>
<evidence type="ECO:0000256" key="10">
    <source>
        <dbReference type="ARBA" id="ARBA00023270"/>
    </source>
</evidence>
<dbReference type="Proteomes" id="UP001596071">
    <property type="component" value="Unassembled WGS sequence"/>
</dbReference>
<evidence type="ECO:0000256" key="8">
    <source>
        <dbReference type="ARBA" id="ARBA00023154"/>
    </source>
</evidence>
<dbReference type="Pfam" id="PF00701">
    <property type="entry name" value="DHDPS"/>
    <property type="match status" value="1"/>
</dbReference>
<dbReference type="InterPro" id="IPR013785">
    <property type="entry name" value="Aldolase_TIM"/>
</dbReference>
<dbReference type="Gene3D" id="3.20.20.70">
    <property type="entry name" value="Aldolase class I"/>
    <property type="match status" value="1"/>
</dbReference>
<dbReference type="RefSeq" id="WP_381441527.1">
    <property type="nucleotide sequence ID" value="NZ_JBHSNP010000002.1"/>
</dbReference>
<keyword evidence="6 12" id="KW-0028">Amino-acid biosynthesis</keyword>
<sequence>MNFGQIVTAMVTPFDEHGEIDFPATRNLINHLIANGSDALVVAGTTGESPTLSNEEKVELFRFTVDVVNGRVPVIAGTGSNNTRESIELTMQAEDAGVDGIMLVTPYYNKPCQEGLYQHFKTIAAATSLPIMLYNIPGRSAVNMSVETTIRLSEIKNIVAIKEASGDLDAMAEIIERTREGFSLYSGDDALTLPVLSIGGTGVVSVSAHVLGNEMQTMIRNFKIGNTIEAASNHRRLLPMMKALFAAPNPTPVKAALNLKGVPVGGVRLPMIPLNEEQQRSLQQALSMYEEKVNAIA</sequence>
<organism evidence="14 15">
    <name type="scientific">Sporosarcina koreensis</name>
    <dbReference type="NCBI Taxonomy" id="334735"/>
    <lineage>
        <taxon>Bacteria</taxon>
        <taxon>Bacillati</taxon>
        <taxon>Bacillota</taxon>
        <taxon>Bacilli</taxon>
        <taxon>Bacillales</taxon>
        <taxon>Caryophanaceae</taxon>
        <taxon>Sporosarcina</taxon>
    </lineage>
</organism>
<dbReference type="PROSITE" id="PS00665">
    <property type="entry name" value="DHDPS_1"/>
    <property type="match status" value="1"/>
</dbReference>
<accession>A0ABW0TU02</accession>
<keyword evidence="15" id="KW-1185">Reference proteome</keyword>
<dbReference type="PANTHER" id="PTHR12128:SF66">
    <property type="entry name" value="4-HYDROXY-2-OXOGLUTARATE ALDOLASE, MITOCHONDRIAL"/>
    <property type="match status" value="1"/>
</dbReference>
<dbReference type="PROSITE" id="PS00666">
    <property type="entry name" value="DHDPS_2"/>
    <property type="match status" value="1"/>
</dbReference>
<evidence type="ECO:0000256" key="2">
    <source>
        <dbReference type="ARBA" id="ARBA00005120"/>
    </source>
</evidence>
<dbReference type="InterPro" id="IPR002220">
    <property type="entry name" value="DapA-like"/>
</dbReference>